<dbReference type="Proteomes" id="UP000002318">
    <property type="component" value="Chromosome"/>
</dbReference>
<dbReference type="HOGENOM" id="CLU_037207_0_0_12"/>
<protein>
    <submittedName>
        <fullName evidence="1">Uncharacterized protein</fullName>
    </submittedName>
</protein>
<dbReference type="STRING" id="573413.Spirs_4235"/>
<gene>
    <name evidence="1" type="ordered locus">Spirs_4235</name>
</gene>
<proteinExistence type="predicted"/>
<evidence type="ECO:0000313" key="1">
    <source>
        <dbReference type="EMBL" id="ADK83309.1"/>
    </source>
</evidence>
<sequence length="544" mass="62873">MKKYFSALCAIFFCLILLPSIGAMDFSMMGEDEDWLPPPGEEYLAFNFAGFLTAETREELLDDQADLPNFFDEERLSFDYRTQLFQMFIDGSLLDDGTYSEQEPYLGGRYFYLNDAYLKTELNRFQLKVGQGPHHDVVDTPYSLFISSNDFSVLHAEIDYDGDFFFYKTRWVSMNNDSSQIYYGTDEIDNTAVWPNGNEDVGETYWLDKGMNFKVYGFNLGEGWRVGFEDVVVYLGRSFDANYFFNPIPQYFLQLITTEDGNPWVQAGNTKSMMGFFVDVTRDDWGAETQLLIDDINLSFLPFVPDRSFKDKIAWNIGGWKDFSFGTMGFHHAGATKYTFESTRTIESDDSWGDVGYVDVPYSILPYEYTYYPVNEYSLKNGDQMAIPYEDLYAGYKYGENNLAFLVDYENLMFAGTPQEFKLYTSFEYVMNGSKSPSNPWHEYDSPRNSDIEDSAWCMFTGAPIEYIFRAKANARKPIGDFTVLMEVQAGYVINGAELIEVDANYEDYDTIYWTEPKIYVPQNGNNFPIFGVTVGFNYSWRLK</sequence>
<dbReference type="EMBL" id="CP002116">
    <property type="protein sequence ID" value="ADK83309.1"/>
    <property type="molecule type" value="Genomic_DNA"/>
</dbReference>
<reference evidence="1 2" key="1">
    <citation type="journal article" date="2010" name="Stand. Genomic Sci.">
        <title>Complete genome sequence of Spirochaeta smaragdinae type strain (SEBR 4228).</title>
        <authorList>
            <person name="Mavromatis K."/>
            <person name="Yasawong M."/>
            <person name="Chertkov O."/>
            <person name="Lapidus A."/>
            <person name="Lucas S."/>
            <person name="Nolan M."/>
            <person name="Del Rio T.G."/>
            <person name="Tice H."/>
            <person name="Cheng J.F."/>
            <person name="Pitluck S."/>
            <person name="Liolios K."/>
            <person name="Ivanova N."/>
            <person name="Tapia R."/>
            <person name="Han C."/>
            <person name="Bruce D."/>
            <person name="Goodwin L."/>
            <person name="Pati A."/>
            <person name="Chen A."/>
            <person name="Palaniappan K."/>
            <person name="Land M."/>
            <person name="Hauser L."/>
            <person name="Chang Y.J."/>
            <person name="Jeffries C.D."/>
            <person name="Detter J.C."/>
            <person name="Rohde M."/>
            <person name="Brambilla E."/>
            <person name="Spring S."/>
            <person name="Goker M."/>
            <person name="Sikorski J."/>
            <person name="Woyke T."/>
            <person name="Bristow J."/>
            <person name="Eisen J.A."/>
            <person name="Markowitz V."/>
            <person name="Hugenholtz P."/>
            <person name="Klenk H.P."/>
            <person name="Kyrpides N.C."/>
        </authorList>
    </citation>
    <scope>NUCLEOTIDE SEQUENCE [LARGE SCALE GENOMIC DNA]</scope>
    <source>
        <strain evidence="2">DSM 11293 / JCM 15392 / SEBR 4228</strain>
    </source>
</reference>
<dbReference type="eggNOG" id="ENOG50318GB">
    <property type="taxonomic scope" value="Bacteria"/>
</dbReference>
<dbReference type="RefSeq" id="WP_013256765.1">
    <property type="nucleotide sequence ID" value="NC_014364.1"/>
</dbReference>
<dbReference type="OrthoDB" id="366249at2"/>
<evidence type="ECO:0000313" key="2">
    <source>
        <dbReference type="Proteomes" id="UP000002318"/>
    </source>
</evidence>
<dbReference type="AlphaFoldDB" id="E1R9Z0"/>
<dbReference type="KEGG" id="ssm:Spirs_4235"/>
<name>E1R9Z0_SEDSS</name>
<keyword evidence="2" id="KW-1185">Reference proteome</keyword>
<accession>E1R9Z0</accession>
<organism evidence="1 2">
    <name type="scientific">Sediminispirochaeta smaragdinae (strain DSM 11293 / JCM 15392 / SEBR 4228)</name>
    <name type="common">Spirochaeta smaragdinae</name>
    <dbReference type="NCBI Taxonomy" id="573413"/>
    <lineage>
        <taxon>Bacteria</taxon>
        <taxon>Pseudomonadati</taxon>
        <taxon>Spirochaetota</taxon>
        <taxon>Spirochaetia</taxon>
        <taxon>Spirochaetales</taxon>
        <taxon>Spirochaetaceae</taxon>
        <taxon>Sediminispirochaeta</taxon>
    </lineage>
</organism>